<sequence>MASPQTTVPIIIVGAGVFGSSTALELARKQPVRHVILVDPTEGANPQSASHDVSKIVRDDYVQPALIAMARKAMAKWRDDPLFTKHFHKVGMLRCQPDTFNEDSLAAYRDLGILTKSAWMTTADVRDKWPVLAQADFGGLDKVMHNPDYGFVEAAAALGDVRKEAVAKGVELVVGEVSRVAFDDAGDCTGVVFRDGRELRGTVLLCTGARTASLLVDSAPEREELHAGSRLMATGAVSFTVTLNDDERKRFEHVPVFKNRAPEVMGEGMSLFGNTLKFNCDMCFTRNGVHASTNKSMSFVPAAPNLTQWTDWNDKCIPEKLKKRAEKTLKGLHGKELEGKEIDQIRICWDAHTPNHDFIISPHPRCSNLYVATGGSFHGWKFFPVIGEYIAQMLDGTLDETYRALWAWDRGADGPRANTTYDLEGDLGEM</sequence>
<comment type="similarity">
    <text evidence="2">Belongs to the MSOX/MTOX family.</text>
</comment>
<evidence type="ECO:0000256" key="5">
    <source>
        <dbReference type="ARBA" id="ARBA00023002"/>
    </source>
</evidence>
<comment type="cofactor">
    <cofactor evidence="1">
        <name>FAD</name>
        <dbReference type="ChEBI" id="CHEBI:57692"/>
    </cofactor>
</comment>
<reference evidence="7 8" key="1">
    <citation type="submission" date="2018-11" db="EMBL/GenBank/DDBJ databases">
        <title>Genome sequence and assembly of Colletotrichum spinosum.</title>
        <authorList>
            <person name="Gan P."/>
            <person name="Shirasu K."/>
        </authorList>
    </citation>
    <scope>NUCLEOTIDE SEQUENCE [LARGE SCALE GENOMIC DNA]</scope>
    <source>
        <strain evidence="7 8">CBS 515.97</strain>
    </source>
</reference>
<dbReference type="Pfam" id="PF01266">
    <property type="entry name" value="DAO"/>
    <property type="match status" value="1"/>
</dbReference>
<dbReference type="Proteomes" id="UP000295083">
    <property type="component" value="Unassembled WGS sequence"/>
</dbReference>
<dbReference type="GO" id="GO:0051698">
    <property type="term" value="F:saccharopine oxidase activity"/>
    <property type="evidence" value="ECO:0007669"/>
    <property type="project" value="TreeGrafter"/>
</dbReference>
<keyword evidence="3" id="KW-0285">Flavoprotein</keyword>
<dbReference type="PANTHER" id="PTHR10961">
    <property type="entry name" value="PEROXISOMAL SARCOSINE OXIDASE"/>
    <property type="match status" value="1"/>
</dbReference>
<dbReference type="InterPro" id="IPR036188">
    <property type="entry name" value="FAD/NAD-bd_sf"/>
</dbReference>
<dbReference type="InterPro" id="IPR045170">
    <property type="entry name" value="MTOX"/>
</dbReference>
<evidence type="ECO:0000313" key="7">
    <source>
        <dbReference type="EMBL" id="TDZ34054.1"/>
    </source>
</evidence>
<evidence type="ECO:0000256" key="3">
    <source>
        <dbReference type="ARBA" id="ARBA00022630"/>
    </source>
</evidence>
<name>A0A4R8QDK8_9PEZI</name>
<organism evidence="7 8">
    <name type="scientific">Colletotrichum spinosum</name>
    <dbReference type="NCBI Taxonomy" id="1347390"/>
    <lineage>
        <taxon>Eukaryota</taxon>
        <taxon>Fungi</taxon>
        <taxon>Dikarya</taxon>
        <taxon>Ascomycota</taxon>
        <taxon>Pezizomycotina</taxon>
        <taxon>Sordariomycetes</taxon>
        <taxon>Hypocreomycetidae</taxon>
        <taxon>Glomerellales</taxon>
        <taxon>Glomerellaceae</taxon>
        <taxon>Colletotrichum</taxon>
        <taxon>Colletotrichum orbiculare species complex</taxon>
    </lineage>
</organism>
<dbReference type="SUPFAM" id="SSF51905">
    <property type="entry name" value="FAD/NAD(P)-binding domain"/>
    <property type="match status" value="1"/>
</dbReference>
<keyword evidence="5" id="KW-0560">Oxidoreductase</keyword>
<keyword evidence="4" id="KW-0274">FAD</keyword>
<evidence type="ECO:0000259" key="6">
    <source>
        <dbReference type="Pfam" id="PF01266"/>
    </source>
</evidence>
<dbReference type="PANTHER" id="PTHR10961:SF37">
    <property type="entry name" value="FAD DEPENDENT OXIDOREDUCTASE DOMAIN-CONTAINING PROTEIN"/>
    <property type="match status" value="1"/>
</dbReference>
<evidence type="ECO:0000256" key="1">
    <source>
        <dbReference type="ARBA" id="ARBA00001974"/>
    </source>
</evidence>
<dbReference type="Gene3D" id="3.30.9.10">
    <property type="entry name" value="D-Amino Acid Oxidase, subunit A, domain 2"/>
    <property type="match status" value="1"/>
</dbReference>
<accession>A0A4R8QDK8</accession>
<evidence type="ECO:0000256" key="4">
    <source>
        <dbReference type="ARBA" id="ARBA00022827"/>
    </source>
</evidence>
<feature type="domain" description="FAD dependent oxidoreductase" evidence="6">
    <location>
        <begin position="10"/>
        <end position="393"/>
    </location>
</feature>
<comment type="caution">
    <text evidence="7">The sequence shown here is derived from an EMBL/GenBank/DDBJ whole genome shotgun (WGS) entry which is preliminary data.</text>
</comment>
<keyword evidence="8" id="KW-1185">Reference proteome</keyword>
<evidence type="ECO:0000256" key="2">
    <source>
        <dbReference type="ARBA" id="ARBA00010989"/>
    </source>
</evidence>
<dbReference type="GO" id="GO:0050660">
    <property type="term" value="F:flavin adenine dinucleotide binding"/>
    <property type="evidence" value="ECO:0007669"/>
    <property type="project" value="InterPro"/>
</dbReference>
<dbReference type="AlphaFoldDB" id="A0A4R8QDK8"/>
<dbReference type="Gene3D" id="3.50.50.60">
    <property type="entry name" value="FAD/NAD(P)-binding domain"/>
    <property type="match status" value="1"/>
</dbReference>
<evidence type="ECO:0000313" key="8">
    <source>
        <dbReference type="Proteomes" id="UP000295083"/>
    </source>
</evidence>
<dbReference type="InterPro" id="IPR006076">
    <property type="entry name" value="FAD-dep_OxRdtase"/>
</dbReference>
<gene>
    <name evidence="7" type="primary">fap1-3</name>
    <name evidence="7" type="ORF">C8035_v000627</name>
</gene>
<dbReference type="EMBL" id="QAPG01000057">
    <property type="protein sequence ID" value="TDZ34054.1"/>
    <property type="molecule type" value="Genomic_DNA"/>
</dbReference>
<protein>
    <submittedName>
        <fullName evidence="7">L-pipecolate oxidase</fullName>
    </submittedName>
</protein>
<dbReference type="GO" id="GO:0008115">
    <property type="term" value="F:sarcosine oxidase activity"/>
    <property type="evidence" value="ECO:0007669"/>
    <property type="project" value="TreeGrafter"/>
</dbReference>
<proteinExistence type="inferred from homology"/>